<proteinExistence type="predicted"/>
<accession>R4Z2B2</accession>
<dbReference type="Proteomes" id="UP000018291">
    <property type="component" value="Unassembled WGS sequence"/>
</dbReference>
<dbReference type="EMBL" id="CANL01000044">
    <property type="protein sequence ID" value="CCM64848.1"/>
    <property type="molecule type" value="Genomic_DNA"/>
</dbReference>
<organism evidence="1 2">
    <name type="scientific">Candidatus Neomicrothrix parvicella RN1</name>
    <dbReference type="NCBI Taxonomy" id="1229780"/>
    <lineage>
        <taxon>Bacteria</taxon>
        <taxon>Bacillati</taxon>
        <taxon>Actinomycetota</taxon>
        <taxon>Acidimicrobiia</taxon>
        <taxon>Acidimicrobiales</taxon>
        <taxon>Microthrixaceae</taxon>
        <taxon>Candidatus Neomicrothrix</taxon>
    </lineage>
</organism>
<evidence type="ECO:0000313" key="2">
    <source>
        <dbReference type="Proteomes" id="UP000018291"/>
    </source>
</evidence>
<keyword evidence="2" id="KW-1185">Reference proteome</keyword>
<dbReference type="AlphaFoldDB" id="R4Z2B2"/>
<sequence length="20" mass="2069">MANSTGIIRPARASNLRLAG</sequence>
<dbReference type="HOGENOM" id="CLU_3428157_0_0_11"/>
<gene>
    <name evidence="1" type="ORF">BN381_490007</name>
</gene>
<reference evidence="1 2" key="1">
    <citation type="journal article" date="2013" name="ISME J.">
        <title>Metabolic model for the filamentous 'Candidatus Microthrix parvicella' based on genomic and metagenomic analyses.</title>
        <authorList>
            <person name="Jon McIlroy S."/>
            <person name="Kristiansen R."/>
            <person name="Albertsen M."/>
            <person name="Michael Karst S."/>
            <person name="Rossetti S."/>
            <person name="Lund Nielsen J."/>
            <person name="Tandoi V."/>
            <person name="James Seviour R."/>
            <person name="Nielsen P.H."/>
        </authorList>
    </citation>
    <scope>NUCLEOTIDE SEQUENCE [LARGE SCALE GENOMIC DNA]</scope>
    <source>
        <strain evidence="1 2">RN1</strain>
    </source>
</reference>
<protein>
    <submittedName>
        <fullName evidence="1">Uncharacterized protein</fullName>
    </submittedName>
</protein>
<name>R4Z2B2_9ACTN</name>
<evidence type="ECO:0000313" key="1">
    <source>
        <dbReference type="EMBL" id="CCM64848.1"/>
    </source>
</evidence>
<comment type="caution">
    <text evidence="1">The sequence shown here is derived from an EMBL/GenBank/DDBJ whole genome shotgun (WGS) entry which is preliminary data.</text>
</comment>